<feature type="compositionally biased region" description="Polar residues" evidence="1">
    <location>
        <begin position="2049"/>
        <end position="2072"/>
    </location>
</feature>
<feature type="compositionally biased region" description="Basic and acidic residues" evidence="1">
    <location>
        <begin position="230"/>
        <end position="239"/>
    </location>
</feature>
<feature type="compositionally biased region" description="Polar residues" evidence="1">
    <location>
        <begin position="1271"/>
        <end position="1285"/>
    </location>
</feature>
<feature type="region of interest" description="Disordered" evidence="1">
    <location>
        <begin position="1651"/>
        <end position="1756"/>
    </location>
</feature>
<evidence type="ECO:0000313" key="3">
    <source>
        <dbReference type="Proteomes" id="UP000197138"/>
    </source>
</evidence>
<feature type="compositionally biased region" description="Basic and acidic residues" evidence="1">
    <location>
        <begin position="2203"/>
        <end position="2220"/>
    </location>
</feature>
<feature type="compositionally biased region" description="Basic and acidic residues" evidence="1">
    <location>
        <begin position="5491"/>
        <end position="5511"/>
    </location>
</feature>
<feature type="region of interest" description="Disordered" evidence="1">
    <location>
        <begin position="5669"/>
        <end position="5766"/>
    </location>
</feature>
<feature type="compositionally biased region" description="Basic and acidic residues" evidence="1">
    <location>
        <begin position="3051"/>
        <end position="3063"/>
    </location>
</feature>
<feature type="compositionally biased region" description="Basic and acidic residues" evidence="1">
    <location>
        <begin position="3684"/>
        <end position="3701"/>
    </location>
</feature>
<proteinExistence type="predicted"/>
<feature type="compositionally biased region" description="Basic and acidic residues" evidence="1">
    <location>
        <begin position="1378"/>
        <end position="1400"/>
    </location>
</feature>
<feature type="region of interest" description="Disordered" evidence="1">
    <location>
        <begin position="183"/>
        <end position="239"/>
    </location>
</feature>
<feature type="compositionally biased region" description="Acidic residues" evidence="1">
    <location>
        <begin position="3779"/>
        <end position="3788"/>
    </location>
</feature>
<feature type="compositionally biased region" description="Basic and acidic residues" evidence="1">
    <location>
        <begin position="3444"/>
        <end position="3461"/>
    </location>
</feature>
<feature type="region of interest" description="Disordered" evidence="1">
    <location>
        <begin position="3986"/>
        <end position="4077"/>
    </location>
</feature>
<feature type="region of interest" description="Disordered" evidence="1">
    <location>
        <begin position="4641"/>
        <end position="4836"/>
    </location>
</feature>
<feature type="compositionally biased region" description="Basic and acidic residues" evidence="1">
    <location>
        <begin position="1437"/>
        <end position="1454"/>
    </location>
</feature>
<feature type="compositionally biased region" description="Basic and acidic residues" evidence="1">
    <location>
        <begin position="3419"/>
        <end position="3432"/>
    </location>
</feature>
<gene>
    <name evidence="2" type="ORF">CDL15_Pgr005696</name>
</gene>
<feature type="compositionally biased region" description="Basic and acidic residues" evidence="1">
    <location>
        <begin position="192"/>
        <end position="205"/>
    </location>
</feature>
<feature type="compositionally biased region" description="Basic and acidic residues" evidence="1">
    <location>
        <begin position="1535"/>
        <end position="1550"/>
    </location>
</feature>
<feature type="region of interest" description="Disordered" evidence="1">
    <location>
        <begin position="1995"/>
        <end position="2085"/>
    </location>
</feature>
<feature type="compositionally biased region" description="Basic and acidic residues" evidence="1">
    <location>
        <begin position="3538"/>
        <end position="3554"/>
    </location>
</feature>
<feature type="compositionally biased region" description="Acidic residues" evidence="1">
    <location>
        <begin position="1103"/>
        <end position="1112"/>
    </location>
</feature>
<feature type="compositionally biased region" description="Basic and acidic residues" evidence="1">
    <location>
        <begin position="3804"/>
        <end position="3863"/>
    </location>
</feature>
<feature type="compositionally biased region" description="Polar residues" evidence="1">
    <location>
        <begin position="5563"/>
        <end position="5575"/>
    </location>
</feature>
<feature type="compositionally biased region" description="Basic and acidic residues" evidence="1">
    <location>
        <begin position="336"/>
        <end position="345"/>
    </location>
</feature>
<feature type="compositionally biased region" description="Polar residues" evidence="1">
    <location>
        <begin position="4033"/>
        <end position="4047"/>
    </location>
</feature>
<feature type="compositionally biased region" description="Basic and acidic residues" evidence="1">
    <location>
        <begin position="2174"/>
        <end position="2185"/>
    </location>
</feature>
<feature type="region of interest" description="Disordered" evidence="1">
    <location>
        <begin position="4284"/>
        <end position="4547"/>
    </location>
</feature>
<feature type="region of interest" description="Disordered" evidence="1">
    <location>
        <begin position="2705"/>
        <end position="2910"/>
    </location>
</feature>
<feature type="compositionally biased region" description="Basic and acidic residues" evidence="1">
    <location>
        <begin position="2147"/>
        <end position="2159"/>
    </location>
</feature>
<feature type="compositionally biased region" description="Basic and acidic residues" evidence="1">
    <location>
        <begin position="4239"/>
        <end position="4261"/>
    </location>
</feature>
<feature type="compositionally biased region" description="Basic and acidic residues" evidence="1">
    <location>
        <begin position="1162"/>
        <end position="1187"/>
    </location>
</feature>
<feature type="compositionally biased region" description="Basic and acidic residues" evidence="1">
    <location>
        <begin position="1345"/>
        <end position="1360"/>
    </location>
</feature>
<feature type="region of interest" description="Disordered" evidence="1">
    <location>
        <begin position="3245"/>
        <end position="3642"/>
    </location>
</feature>
<feature type="compositionally biased region" description="Basic and acidic residues" evidence="1">
    <location>
        <begin position="2468"/>
        <end position="2478"/>
    </location>
</feature>
<feature type="region of interest" description="Disordered" evidence="1">
    <location>
        <begin position="2420"/>
        <end position="2489"/>
    </location>
</feature>
<feature type="region of interest" description="Disordered" evidence="1">
    <location>
        <begin position="2966"/>
        <end position="3014"/>
    </location>
</feature>
<feature type="compositionally biased region" description="Basic and acidic residues" evidence="1">
    <location>
        <begin position="2227"/>
        <end position="2241"/>
    </location>
</feature>
<feature type="compositionally biased region" description="Basic and acidic residues" evidence="1">
    <location>
        <begin position="3257"/>
        <end position="3268"/>
    </location>
</feature>
<feature type="compositionally biased region" description="Acidic residues" evidence="1">
    <location>
        <begin position="2718"/>
        <end position="2731"/>
    </location>
</feature>
<feature type="compositionally biased region" description="Polar residues" evidence="1">
    <location>
        <begin position="1210"/>
        <end position="1221"/>
    </location>
</feature>
<feature type="compositionally biased region" description="Low complexity" evidence="1">
    <location>
        <begin position="4351"/>
        <end position="4366"/>
    </location>
</feature>
<feature type="region of interest" description="Disordered" evidence="1">
    <location>
        <begin position="2134"/>
        <end position="2264"/>
    </location>
</feature>
<feature type="compositionally biased region" description="Polar residues" evidence="1">
    <location>
        <begin position="4827"/>
        <end position="4836"/>
    </location>
</feature>
<feature type="region of interest" description="Disordered" evidence="1">
    <location>
        <begin position="1768"/>
        <end position="1899"/>
    </location>
</feature>
<feature type="region of interest" description="Disordered" evidence="1">
    <location>
        <begin position="5419"/>
        <end position="5440"/>
    </location>
</feature>
<feature type="compositionally biased region" description="Basic and acidic residues" evidence="1">
    <location>
        <begin position="1287"/>
        <end position="1300"/>
    </location>
</feature>
<dbReference type="EMBL" id="MTKT01004399">
    <property type="protein sequence ID" value="OWM71509.1"/>
    <property type="molecule type" value="Genomic_DNA"/>
</dbReference>
<feature type="compositionally biased region" description="Basic and acidic residues" evidence="1">
    <location>
        <begin position="1113"/>
        <end position="1122"/>
    </location>
</feature>
<organism evidence="2 3">
    <name type="scientific">Punica granatum</name>
    <name type="common">Pomegranate</name>
    <dbReference type="NCBI Taxonomy" id="22663"/>
    <lineage>
        <taxon>Eukaryota</taxon>
        <taxon>Viridiplantae</taxon>
        <taxon>Streptophyta</taxon>
        <taxon>Embryophyta</taxon>
        <taxon>Tracheophyta</taxon>
        <taxon>Spermatophyta</taxon>
        <taxon>Magnoliopsida</taxon>
        <taxon>eudicotyledons</taxon>
        <taxon>Gunneridae</taxon>
        <taxon>Pentapetalae</taxon>
        <taxon>rosids</taxon>
        <taxon>malvids</taxon>
        <taxon>Myrtales</taxon>
        <taxon>Lythraceae</taxon>
        <taxon>Punica</taxon>
    </lineage>
</organism>
<feature type="region of interest" description="Disordered" evidence="1">
    <location>
        <begin position="5275"/>
        <end position="5330"/>
    </location>
</feature>
<feature type="compositionally biased region" description="Basic and acidic residues" evidence="1">
    <location>
        <begin position="4500"/>
        <end position="4524"/>
    </location>
</feature>
<feature type="compositionally biased region" description="Low complexity" evidence="1">
    <location>
        <begin position="3035"/>
        <end position="3048"/>
    </location>
</feature>
<feature type="region of interest" description="Disordered" evidence="1">
    <location>
        <begin position="1481"/>
        <end position="1550"/>
    </location>
</feature>
<evidence type="ECO:0000313" key="2">
    <source>
        <dbReference type="EMBL" id="OWM71509.1"/>
    </source>
</evidence>
<feature type="region of interest" description="Disordered" evidence="1">
    <location>
        <begin position="2362"/>
        <end position="2404"/>
    </location>
</feature>
<feature type="region of interest" description="Disordered" evidence="1">
    <location>
        <begin position="73"/>
        <end position="98"/>
    </location>
</feature>
<feature type="compositionally biased region" description="Basic and acidic residues" evidence="1">
    <location>
        <begin position="3075"/>
        <end position="3107"/>
    </location>
</feature>
<feature type="region of interest" description="Disordered" evidence="1">
    <location>
        <begin position="4104"/>
        <end position="4261"/>
    </location>
</feature>
<feature type="region of interest" description="Disordered" evidence="1">
    <location>
        <begin position="2501"/>
        <end position="2601"/>
    </location>
</feature>
<feature type="compositionally biased region" description="Basic and acidic residues" evidence="1">
    <location>
        <begin position="4408"/>
        <end position="4418"/>
    </location>
</feature>
<feature type="compositionally biased region" description="Basic and acidic residues" evidence="1">
    <location>
        <begin position="1882"/>
        <end position="1898"/>
    </location>
</feature>
<feature type="region of interest" description="Disordered" evidence="1">
    <location>
        <begin position="534"/>
        <end position="813"/>
    </location>
</feature>
<feature type="compositionally biased region" description="Polar residues" evidence="1">
    <location>
        <begin position="209"/>
        <end position="229"/>
    </location>
</feature>
<feature type="compositionally biased region" description="Basic and acidic residues" evidence="1">
    <location>
        <begin position="791"/>
        <end position="803"/>
    </location>
</feature>
<feature type="compositionally biased region" description="Basic and acidic residues" evidence="1">
    <location>
        <begin position="3600"/>
        <end position="3626"/>
    </location>
</feature>
<feature type="compositionally biased region" description="Polar residues" evidence="1">
    <location>
        <begin position="3318"/>
        <end position="3327"/>
    </location>
</feature>
<feature type="region of interest" description="Disordered" evidence="1">
    <location>
        <begin position="2300"/>
        <end position="2322"/>
    </location>
</feature>
<feature type="compositionally biased region" description="Acidic residues" evidence="1">
    <location>
        <begin position="3519"/>
        <end position="3530"/>
    </location>
</feature>
<feature type="compositionally biased region" description="Basic and acidic residues" evidence="1">
    <location>
        <begin position="2984"/>
        <end position="2996"/>
    </location>
</feature>
<feature type="region of interest" description="Disordered" evidence="1">
    <location>
        <begin position="5491"/>
        <end position="5532"/>
    </location>
</feature>
<feature type="compositionally biased region" description="Polar residues" evidence="1">
    <location>
        <begin position="1658"/>
        <end position="1668"/>
    </location>
</feature>
<feature type="compositionally biased region" description="Basic and acidic residues" evidence="1">
    <location>
        <begin position="3369"/>
        <end position="3408"/>
    </location>
</feature>
<feature type="compositionally biased region" description="Basic and acidic residues" evidence="1">
    <location>
        <begin position="589"/>
        <end position="605"/>
    </location>
</feature>
<feature type="compositionally biased region" description="Basic and acidic residues" evidence="1">
    <location>
        <begin position="5545"/>
        <end position="5561"/>
    </location>
</feature>
<feature type="compositionally biased region" description="Polar residues" evidence="1">
    <location>
        <begin position="4525"/>
        <end position="4536"/>
    </location>
</feature>
<feature type="compositionally biased region" description="Basic and acidic residues" evidence="1">
    <location>
        <begin position="709"/>
        <end position="726"/>
    </location>
</feature>
<feature type="compositionally biased region" description="Basic residues" evidence="1">
    <location>
        <begin position="5738"/>
        <end position="5750"/>
    </location>
</feature>
<feature type="compositionally biased region" description="Acidic residues" evidence="1">
    <location>
        <begin position="1707"/>
        <end position="1717"/>
    </location>
</feature>
<feature type="compositionally biased region" description="Basic and acidic residues" evidence="1">
    <location>
        <begin position="2794"/>
        <end position="2837"/>
    </location>
</feature>
<name>A0A218WGA9_PUNGR</name>
<feature type="compositionally biased region" description="Basic and acidic residues" evidence="1">
    <location>
        <begin position="366"/>
        <end position="375"/>
    </location>
</feature>
<feature type="region of interest" description="Disordered" evidence="1">
    <location>
        <begin position="5056"/>
        <end position="5113"/>
    </location>
</feature>
<feature type="compositionally biased region" description="Polar residues" evidence="1">
    <location>
        <begin position="4436"/>
        <end position="4447"/>
    </location>
</feature>
<dbReference type="Proteomes" id="UP000197138">
    <property type="component" value="Unassembled WGS sequence"/>
</dbReference>
<feature type="compositionally biased region" description="Basic and acidic residues" evidence="1">
    <location>
        <begin position="4367"/>
        <end position="4380"/>
    </location>
</feature>
<feature type="compositionally biased region" description="Basic and acidic residues" evidence="1">
    <location>
        <begin position="3665"/>
        <end position="3674"/>
    </location>
</feature>
<feature type="compositionally biased region" description="Low complexity" evidence="1">
    <location>
        <begin position="3481"/>
        <end position="3496"/>
    </location>
</feature>
<accession>A0A218WGA9</accession>
<feature type="region of interest" description="Disordered" evidence="1">
    <location>
        <begin position="5605"/>
        <end position="5624"/>
    </location>
</feature>
<reference evidence="3" key="1">
    <citation type="journal article" date="2017" name="Plant J.">
        <title>The pomegranate (Punica granatum L.) genome and the genomics of punicalagin biosynthesis.</title>
        <authorList>
            <person name="Qin G."/>
            <person name="Xu C."/>
            <person name="Ming R."/>
            <person name="Tang H."/>
            <person name="Guyot R."/>
            <person name="Kramer E.M."/>
            <person name="Hu Y."/>
            <person name="Yi X."/>
            <person name="Qi Y."/>
            <person name="Xu X."/>
            <person name="Gao Z."/>
            <person name="Pan H."/>
            <person name="Jian J."/>
            <person name="Tian Y."/>
            <person name="Yue Z."/>
            <person name="Xu Y."/>
        </authorList>
    </citation>
    <scope>NUCLEOTIDE SEQUENCE [LARGE SCALE GENOMIC DNA]</scope>
    <source>
        <strain evidence="3">cv. Dabenzi</strain>
    </source>
</reference>
<feature type="compositionally biased region" description="Basic and acidic residues" evidence="1">
    <location>
        <begin position="2560"/>
        <end position="2589"/>
    </location>
</feature>
<feature type="region of interest" description="Disordered" evidence="1">
    <location>
        <begin position="3033"/>
        <end position="3133"/>
    </location>
</feature>
<feature type="compositionally biased region" description="Basic and acidic residues" evidence="1">
    <location>
        <begin position="3497"/>
        <end position="3510"/>
    </location>
</feature>
<feature type="compositionally biased region" description="Basic and acidic residues" evidence="1">
    <location>
        <begin position="1669"/>
        <end position="1706"/>
    </location>
</feature>
<feature type="compositionally biased region" description="Basic and acidic residues" evidence="1">
    <location>
        <begin position="3297"/>
        <end position="3311"/>
    </location>
</feature>
<feature type="compositionally biased region" description="Basic and acidic residues" evidence="1">
    <location>
        <begin position="3281"/>
        <end position="3290"/>
    </location>
</feature>
<feature type="compositionally biased region" description="Basic and acidic residues" evidence="1">
    <location>
        <begin position="4314"/>
        <end position="4331"/>
    </location>
</feature>
<feature type="compositionally biased region" description="Basic and acidic residues" evidence="1">
    <location>
        <begin position="4167"/>
        <end position="4181"/>
    </location>
</feature>
<protein>
    <submittedName>
        <fullName evidence="2">Uncharacterized protein</fullName>
    </submittedName>
</protein>
<feature type="compositionally biased region" description="Basic and acidic residues" evidence="1">
    <location>
        <begin position="534"/>
        <end position="555"/>
    </location>
</feature>
<feature type="compositionally biased region" description="Polar residues" evidence="1">
    <location>
        <begin position="4223"/>
        <end position="4235"/>
    </location>
</feature>
<feature type="compositionally biased region" description="Polar residues" evidence="1">
    <location>
        <begin position="3735"/>
        <end position="3751"/>
    </location>
</feature>
<feature type="region of interest" description="Disordered" evidence="1">
    <location>
        <begin position="3662"/>
        <end position="3767"/>
    </location>
</feature>
<sequence>MATEAEFVEPVSTMEYSSGKVEQIMNEFSLEELKKSRAVPHQPPEATEIAVKLGSEDIGCKTEDTVRHACEGHGRTLEGESFSESHPSAKVNVEGNEAENKMLTPEKQLENDGPDEAIQKAGGEEEKFEEEVSRKSCIKDTTETILLAKIDEAKVKVIEGDNAYQETSTEEFAMVIGKEVSALEMSAEDIEPERPDQEYGERNPGESEGANTGASLVHSPNETKSLSESNEMKDAKPVEDEIDCKSEPAGLIEPEVQTPLELQNSDTIATGFSPVDESNVDYHQEEANDSNSNRSVVLDFHAVEKHEEGFTEQSKLDIKKPEGCIHSVTEELRDAEATLPIKEETPTLSKVDVAEEIESPLSMETKIGDEYEASKSTEIAAAAHPSAEKDPPAADEAAVEKLVEEKEATVQKETRAEKESMSGEDVDSVIAGKPSDEKNLLLIEEVDQLNNGQNDTEAKRLDEIMCIESKERISEENGAAVSKGIQIGADESEEVPVPEKEYLPLIQEAGELNSGVDGMETDKMIDISSFKTEELVEEKREVHEAKETQAEDKTDASGSTEIAFAGHSSTDQNLLQSHTEEEIEAINVEAEKLDEISDSEPKEQENGYSEAPKTQKIQAKEEFKTPKDSEGMISEHSSTEKEQETNQGVAGDKDTKEPMIEETSSAEELGVLQSGTDVANSSKEAPEEHTGSSLQQAKEDSLALAEQYEITHSEEDVQADASKETAAEPNLPLPVDVSRLLDEEAAQEEPLRRNPANFEEVASPKDEVGTINEVSEAKSQDRSTDTPIEEIDARKEETSKSDEGAENVSLTMDDVVEEKTKECGSDEPLTAASDKHAEMILEKPSTEVSQDSLTVTQEKPVLINTESVVEVQEVQEVDRSEMTEEIPMQMDETHTVAAENSATVSEQAELGEDVCIETQIQSKEHIHKDVETWMKNEAMDMTNHCKTDATEQSDENSSNQKVQMDVNEYDKACEEALDNTESLPTSLETEKIVLEESLDSKIPDGESREDYKLENITIDLKLDAGVGEEVRVSAYVLAVIDPADVGKEISCADESRIAYNANTSTDQECIPSEMSSTEIKEQKESTSENEQHETAIKLTQERDDTEEAAEDEKEMKLQREDNLESSLAAVEREEKCSEEEDMQTNGAPKSEVEAPESPEGTTKVEDEANVHGHEGTMKPEIHEHDSETSQEAISEAEAGEVPAEFGDATKQVTSEEITITSEPKKQSEKTNGANDSIDEKVSCEEDDNAEILMRNATTHINDQGKSDETKVSYQNSLDQDVQMDNSECEKVRDEASEKSESLFVSSETDKISLEESSASKNPNEELEEDNKPEYAPLDSISGGDVIEKVTDPVDAGEKIRRASGPAPEDQSYEALSGTKEDMSQKSDESRIADDANKVIDLECIPNDMSGEEKKEKMESPSETERCGNIDEPTEAIELTKEYDDTENEKAVEDDKELKIQRDVNLESFLVAEVREEKCLDEEAAQTDGAPKSEIQEKDSETVSAVISETEARDHSTVLEGAKNQPTSEELAISSEPEKQCEKTSEVNDPIVEKVLSEEVDDGEEKSHGCESSKEQVINEVANSEDILAPSPVESITVEEGDSGLGSECTEVKVENVHAEEITTGRSECESTSEDFETEKIQEHGSFLIPQTEDAGEEVSSNSMCQQSVPEREKLEKEEAAVDVSHIEYGETKAGPEEVCSSKHPETEAVDAVEETIEEEKSKTTASAGEIDGTSREVDVSDSQFPESVSGEEITSGRSCELEAQILTPGPVIVPENEENETAAVVEDTNEENETGEEMQQHTSPELSSAAEVTKEAWLEKEERAIHGDTEANEGRQHTPDETDGEGVPKGEDSGQADKLHENIIHEKRQGDGEVDGDVDGSESTKRMIREDSISEKRHCSMASTDIDEAAAHGEQTKVLENKGVSTSVSELSTKEEQDIQEEHDEQKVVSEEQAADMVEDIKEKAVTESVVQENESLELSSAVDVKKEGCIVKDNQNADSAAANEAAEDTTHEEGEHQSAPVEDLKVEPSETESSTEYAESPATAEKSAATSNTTDLSQQNDKMTQEATSEIQMEEKFQGSVDSGSWSLNAEEVTIEADKQHEIIIDEKHRFDEEVNVRESMKQVIEEDRFPEKRYCSTTSTENDEAAAHGEQAKEVLENKGIPTEQDIPEEHDEQKVISKEKYATESVVQESESLVSSSAADVKKEAAEDIPHEEHDVRSAPVEALKVEPLETESGKEYAESPATIGESTETSGAADLSPERAEMTQAATSEIQMEDEFSGSVDSESRNLNVEQATIEADKQRENIIDEKHHGDGEVDGRESIKHVIKEDSVPETKDCSSVSAEYDEAAVHDEPTKEEILETKRVSASTSELSIKEEQDISKEHDEEKVVSMEQSGTTVEVIKEEDVTDSILQENESLKLSSSAEVTKEDCIEKDKQVEDIVSAATEATEDTRHEEDEDRSAPVEAQKLDTLEKESETENADSTIEKSLELIVETETISDLMSQRSEVTENVEAENQTEENTLGPKDSEIRSSISEEETVEVGKQDENAIEADGVIQDKISDEKDDGKHGKSHDSEGEEDTKATREISRGNLKTSEEGDFGIVPAQNYSVTESFPILAEKNIDEERNIASDVLANVAEECVEQVVPEKIETSYDESNAANMAMEATDVNSGEAEHDQTEKESAHEILAVAQDIEVKSMISDVARSDADRNNHSDNALEAESDNILYEEENGAFRRADESASIKEEVMEKGRTMEESNAACKERDSSSVPAEDIAAEDLPEQTQDGNLETDANPESKSESSVKEAVESGKNREDTKVPEDVKKEILEEADSRWEKIDSAAPEISPLEAQEDEKPEKGSNIDLEQGSQETESSTEYTESPATAEKVAETSNATDLSQENDKMTQETTSEIQMEDKFLGSVNSGSWNLNVEEVTIEADKQHEIIIDEKHRFDEEVNVRESIKQVIEEDNVPEKRQCSTTSTENDEAAVHGEQAKEVLENKGIPTEQDIPEEHDEQRVISEEQAWNTVEDIKEKDLTESVVQESESLVLSSAADVKKEECIDKDDQSVDAVTANEAAEGTRHEERDDRSAPVEALKVEPSETKSGKEHAESPATIGESAETSDATDLSPERAEMTQAATAEIQMEEEFLGSVDSESRDLNVEQVTIEADKQHKNIIDEKRACSTTSTENDEAAVHGEQAKEVLENKGIPTEQDIPEEHDEQRVISEEQAWNIVEDIKEKDLTESVVQESESLVLSSAADVKNEECIDKDDQTVDAATANEAAEDTPHEERDNRSAPVEALKVEPLETESEKKYAESPATIGESTETSSAADLSPERAEMTQAATSEIQMEEEFSGSVDSESRDLNVEQATIEADKQHENIIDEKHHGDGEIDGRESIKQVIEEDSVPETKDCSSVSAEYDEAAVHNEPTKEEILESKGVSASTSELSIKEEQDISKEHDEEKVVSVEQSGTIVEDIKEEDVTDSILQENESLQLSSSTEVTKEDCIEKDKQVEDIVSAATEATEDTQHEEDEDRSGPVEALKLDTLEKRSEVTENVKAENQTEENTLGPKDSEIRSSISEDETVEVGKQDENAIEADGVIQDKISDEKDDGEHGKNHDSEGGEDTKATREISSGNLKTSEEGDFGIVPAQDYSVTEDTGEVCQLSVPEQEKLEKEEAATDVSNNEYEEAKAGPEEVCSSKHLETEAVDAVEETIEEEKSKTTASTGEIEGTSWEMDVSDSQFPESVSGEETTSGRSRELEAQILTPGPIIVPEIETAAVVEDTNEENETGEEMQQNTSLELSSAAEVTKEAWLEKEERAIHGDTEANEGRQHTPDETDGEGVPKGEDSGQADKLHENIIHEKRLGDGEVDGDVDVSESTKQMIQEDSISEKRHCSTMSTEIDEATAHGEQTEVLENKGFSTSTGELSTKEEQDIQEEHDDQKVVSEEQAADIVEVKEKAVTELVVQENKSLELSSAVDLKKEECIVKDNQNADSAAAREAPEDTPHEEGEDWSAPVEDLKVEPSETESGTGYAESPATTEKSAETSNATDLSEENDKMTQEATSEIQMEEKFPGSVDSESRNLNIEEVTIEADKQHEIIIEKKHRFDEEVSVSESMKQVIEEDSVPETDVKNEECIDKDDQTVDAATANEAAEDTPHEERDNRSAPVEALKVEPLETESGKKYAESPATIGESTETSGAADLSPERAEMTQAATSEIQMEEEFSGSVDSESRNLNVEQATIEADKQHENIIDKKHHGDGEVDGRESIKQVIEEDSVLETKDCSSVSAEYDEAAVHDEPTKEEILENKGVSESTSELSIKEERDISKEHGEEKVVSMEQSGTTAEDIEEEDVTDSILQENESLQLSSSTEVTKEDCIEKDKQVEDIVSAATEATEDPRHEEDEDRSASVEALKLDTIEKESETENADSTIEKRLELIVETETTSDLISQRSEVTENVEAENQTEENTLGPKDSEIRSSISEEETVEVGKQDENAIEADGVIQDKISDEKDDGDHGRNHDSEGGEDTKATNEISRGKLNTSEEGDFGIVPAQNYSVTESSPILAEKKIDDENNIASDVLANDAEECVEEVVPEKIETSYDDSNAANMAMEATDVNSGEAEHDQTVKESAHEILAVAQDIEVKSMISDAARSDADPNNHSDNALESKRDNILYEEENGAFRRADESASIKEEVMEKGCTMEESNAARKERDSSSVPAEDIAAEDLPEQTEDGNIETAANPESNSESSVKGVVDSDKNREDTKVPEDVKKEILEEADSRWEKIDPAAPEISLPEAQEDEKPVEQSNIDLEQGSQETAKPEITQYQSAEEIEGTQMASGRAKTSINPVEATYVIEETTVEDTDVAVSKFVTEGIPGEVSLLDSSDRREVRAPVSALPLEAADMDTTTITEEIEETMKEVEQKHNKNLELTSAESALDVKIHEVSAKPEDAEVKERHFEVTTGNSVDVEESKKIMKVDEISLDMASTEEKQEPVEPCPVAEEITEETRQENELKDEEVKEEETETLKSTVHELQNQDVKDRALDEARAQNEADRLFVEIQEVKKSFPKEEEGNTAHEEVAELNTKNEKSEINFGKCLPTESTSSKEEELAAQGKADENPSIEEEVINKSVIAEEIHASCQERETSSVPAEVIAAKYLNEQTKAGNPEAEANPVSKSESSTTQVVENDESRKEQISIPMEETEEVKDVEKEIPEEADPHCKNIGPAVPEIGSLEAQWDEKPVEQSYNDLEQESQETAETKARLGDEEIEEALSKQIASAEEFRGIEMPSESVNGSTDSVEAPVTTIKGTTAENMNVAGSKLESRGIPEEVSVPESSDTKRVELRHNENLELTSVTEVMEEVDFQKAEEVSARATQSVSTLEVHEVFAQLEDTAINEKHFEVETGNSAVEEQTEKVIKANDISPDIAFGEEEQESDEPHPVAQGITDEIHRDNILKEEEVKDEEMKALKTIVHELQYQEDVKDHVLVEGRARDATDLVFVEEHESKKSSAHDEEGNPVHEEVAELNVTNSKNSSTKATTLKKEEKNVFQEGALAHKEFGDIHEESKQEEDRISAVTQEGANPSESSPCEMMATVVQTGKVDALQKADETVAKTLEKPEESILVHENPLDQHGGEEVTRTLGRKACEEPASTDMAAVSPSDPLKDPSATENLQVAMPMHFVETRDAMDSSLEMPSEGAKKDEEKDEANEDKHRRPSPEQDTPVMVESSKDIEVKGHHKKSHNILSGVGSRVKHSISKVKKAITGKSSHSKLQSPKQSS</sequence>
<feature type="compositionally biased region" description="Basic and acidic residues" evidence="1">
    <location>
        <begin position="1078"/>
        <end position="1102"/>
    </location>
</feature>
<feature type="compositionally biased region" description="Basic and acidic residues" evidence="1">
    <location>
        <begin position="1812"/>
        <end position="1871"/>
    </location>
</feature>
<feature type="region of interest" description="Disordered" evidence="1">
    <location>
        <begin position="336"/>
        <end position="432"/>
    </location>
</feature>
<feature type="compositionally biased region" description="Polar residues" evidence="1">
    <location>
        <begin position="567"/>
        <end position="577"/>
    </location>
</feature>
<feature type="region of interest" description="Disordered" evidence="1">
    <location>
        <begin position="1067"/>
        <end position="1454"/>
    </location>
</feature>
<feature type="compositionally biased region" description="Basic and acidic residues" evidence="1">
    <location>
        <begin position="4746"/>
        <end position="4777"/>
    </location>
</feature>
<feature type="compositionally biased region" description="Low complexity" evidence="1">
    <location>
        <begin position="2187"/>
        <end position="2200"/>
    </location>
</feature>
<feature type="compositionally biased region" description="Acidic residues" evidence="1">
    <location>
        <begin position="4714"/>
        <end position="4727"/>
    </location>
</feature>
<feature type="region of interest" description="Disordered" evidence="1">
    <location>
        <begin position="1582"/>
        <end position="1606"/>
    </location>
</feature>
<feature type="compositionally biased region" description="Basic and acidic residues" evidence="1">
    <location>
        <begin position="5056"/>
        <end position="5081"/>
    </location>
</feature>
<evidence type="ECO:0000256" key="1">
    <source>
        <dbReference type="SAM" id="MobiDB-lite"/>
    </source>
</evidence>
<feature type="compositionally biased region" description="Basic and acidic residues" evidence="1">
    <location>
        <begin position="618"/>
        <end position="630"/>
    </location>
</feature>
<feature type="compositionally biased region" description="Acidic residues" evidence="1">
    <location>
        <begin position="3702"/>
        <end position="3712"/>
    </location>
</feature>
<feature type="compositionally biased region" description="Polar residues" evidence="1">
    <location>
        <begin position="4796"/>
        <end position="4819"/>
    </location>
</feature>
<feature type="compositionally biased region" description="Polar residues" evidence="1">
    <location>
        <begin position="5752"/>
        <end position="5766"/>
    </location>
</feature>
<feature type="compositionally biased region" description="Basic and acidic residues" evidence="1">
    <location>
        <begin position="2732"/>
        <end position="2766"/>
    </location>
</feature>
<feature type="compositionally biased region" description="Low complexity" evidence="1">
    <location>
        <begin position="5515"/>
        <end position="5527"/>
    </location>
</feature>
<feature type="compositionally biased region" description="Basic and acidic residues" evidence="1">
    <location>
        <begin position="775"/>
        <end position="784"/>
    </location>
</feature>
<feature type="region of interest" description="Disordered" evidence="1">
    <location>
        <begin position="4975"/>
        <end position="5024"/>
    </location>
</feature>
<feature type="compositionally biased region" description="Basic and acidic residues" evidence="1">
    <location>
        <begin position="1410"/>
        <end position="1428"/>
    </location>
</feature>
<feature type="region of interest" description="Disordered" evidence="1">
    <location>
        <begin position="5149"/>
        <end position="5198"/>
    </location>
</feature>
<feature type="compositionally biased region" description="Polar residues" evidence="1">
    <location>
        <begin position="1067"/>
        <end position="1077"/>
    </location>
</feature>
<feature type="compositionally biased region" description="Low complexity" evidence="1">
    <location>
        <begin position="2032"/>
        <end position="2046"/>
    </location>
</feature>
<feature type="compositionally biased region" description="Basic and acidic residues" evidence="1">
    <location>
        <begin position="4125"/>
        <end position="4138"/>
    </location>
</feature>
<feature type="region of interest" description="Disordered" evidence="1">
    <location>
        <begin position="5634"/>
        <end position="5656"/>
    </location>
</feature>
<feature type="compositionally biased region" description="Basic and acidic residues" evidence="1">
    <location>
        <begin position="4644"/>
        <end position="4665"/>
    </location>
</feature>
<feature type="region of interest" description="Disordered" evidence="1">
    <location>
        <begin position="3779"/>
        <end position="3941"/>
    </location>
</feature>
<feature type="compositionally biased region" description="Basic and acidic residues" evidence="1">
    <location>
        <begin position="386"/>
        <end position="421"/>
    </location>
</feature>
<feature type="compositionally biased region" description="Basic and acidic residues" evidence="1">
    <location>
        <begin position="4289"/>
        <end position="4302"/>
    </location>
</feature>
<feature type="compositionally biased region" description="Basic and acidic residues" evidence="1">
    <location>
        <begin position="2374"/>
        <end position="2391"/>
    </location>
</feature>
<feature type="compositionally biased region" description="Basic and acidic residues" evidence="1">
    <location>
        <begin position="2009"/>
        <end position="2029"/>
    </location>
</feature>
<feature type="region of interest" description="Disordered" evidence="1">
    <location>
        <begin position="1912"/>
        <end position="1951"/>
    </location>
</feature>
<feature type="region of interest" description="Disordered" evidence="1">
    <location>
        <begin position="5230"/>
        <end position="5256"/>
    </location>
</feature>
<feature type="compositionally biased region" description="Basic and acidic residues" evidence="1">
    <location>
        <begin position="2427"/>
        <end position="2440"/>
    </location>
</feature>
<feature type="compositionally biased region" description="Basic and acidic residues" evidence="1">
    <location>
        <begin position="4151"/>
        <end position="4160"/>
    </location>
</feature>
<feature type="compositionally biased region" description="Polar residues" evidence="1">
    <location>
        <begin position="673"/>
        <end position="683"/>
    </location>
</feature>
<comment type="caution">
    <text evidence="2">The sequence shown here is derived from an EMBL/GenBank/DDBJ whole genome shotgun (WGS) entry which is preliminary data.</text>
</comment>
<feature type="compositionally biased region" description="Polar residues" evidence="1">
    <location>
        <begin position="5164"/>
        <end position="5175"/>
    </location>
</feature>
<feature type="compositionally biased region" description="Low complexity" evidence="1">
    <location>
        <begin position="2863"/>
        <end position="2883"/>
    </location>
</feature>
<feature type="region of interest" description="Disordered" evidence="1">
    <location>
        <begin position="5545"/>
        <end position="5576"/>
    </location>
</feature>
<feature type="compositionally biased region" description="Basic and acidic residues" evidence="1">
    <location>
        <begin position="4672"/>
        <end position="4706"/>
    </location>
</feature>
<feature type="compositionally biased region" description="Acidic residues" evidence="1">
    <location>
        <begin position="5004"/>
        <end position="5014"/>
    </location>
</feature>
<feature type="compositionally biased region" description="Acidic residues" evidence="1">
    <location>
        <begin position="1787"/>
        <end position="1796"/>
    </location>
</feature>
<feature type="region of interest" description="Disordered" evidence="1">
    <location>
        <begin position="1971"/>
        <end position="1990"/>
    </location>
</feature>